<dbReference type="InterPro" id="IPR001304">
    <property type="entry name" value="C-type_lectin-like"/>
</dbReference>
<dbReference type="InParanoid" id="A0A672FZJ4"/>
<dbReference type="CDD" id="cd03590">
    <property type="entry name" value="CLECT_DC-SIGN_like"/>
    <property type="match status" value="1"/>
</dbReference>
<dbReference type="PROSITE" id="PS50041">
    <property type="entry name" value="C_TYPE_LECTIN_2"/>
    <property type="match status" value="1"/>
</dbReference>
<reference evidence="4" key="2">
    <citation type="submission" date="2025-09" db="UniProtKB">
        <authorList>
            <consortium name="Ensembl"/>
        </authorList>
    </citation>
    <scope>IDENTIFICATION</scope>
</reference>
<evidence type="ECO:0000256" key="1">
    <source>
        <dbReference type="ARBA" id="ARBA00022734"/>
    </source>
</evidence>
<feature type="domain" description="C-type lectin" evidence="3">
    <location>
        <begin position="39"/>
        <end position="158"/>
    </location>
</feature>
<dbReference type="InterPro" id="IPR018378">
    <property type="entry name" value="C-type_lectin_CS"/>
</dbReference>
<evidence type="ECO:0000259" key="3">
    <source>
        <dbReference type="PROSITE" id="PS50041"/>
    </source>
</evidence>
<dbReference type="InterPro" id="IPR016187">
    <property type="entry name" value="CTDL_fold"/>
</dbReference>
<dbReference type="PANTHER" id="PTHR22803">
    <property type="entry name" value="MANNOSE, PHOSPHOLIPASE, LECTIN RECEPTOR RELATED"/>
    <property type="match status" value="1"/>
</dbReference>
<sequence>MSTLDSLRRTIDGLKCSLERFMNNGSVDVGCCPLGWDPFTSSCFLFSRQSLSWHEARDFCNGQQGHLAVLLTDKDWDFVTRHTSGTFYWIGLTDERGSWEWVNQTPYAMNRRSEWMPGQPDAWTRHGLGLGDEDCAHLHFDGRLNDLHCSTRLRFVCQRHSVRS</sequence>
<accession>A0A672FZJ4</accession>
<dbReference type="InterPro" id="IPR050111">
    <property type="entry name" value="C-type_lectin/snaclec_domain"/>
</dbReference>
<evidence type="ECO:0000313" key="5">
    <source>
        <dbReference type="Proteomes" id="UP000472267"/>
    </source>
</evidence>
<dbReference type="AlphaFoldDB" id="A0A672FZJ4"/>
<dbReference type="Pfam" id="PF00059">
    <property type="entry name" value="Lectin_C"/>
    <property type="match status" value="1"/>
</dbReference>
<evidence type="ECO:0000256" key="2">
    <source>
        <dbReference type="ARBA" id="ARBA00023157"/>
    </source>
</evidence>
<keyword evidence="2" id="KW-1015">Disulfide bond</keyword>
<dbReference type="InterPro" id="IPR033989">
    <property type="entry name" value="CD209-like_CTLD"/>
</dbReference>
<organism evidence="4 5">
    <name type="scientific">Salarias fasciatus</name>
    <name type="common">Jewelled blenny</name>
    <name type="synonym">Blennius fasciatus</name>
    <dbReference type="NCBI Taxonomy" id="181472"/>
    <lineage>
        <taxon>Eukaryota</taxon>
        <taxon>Metazoa</taxon>
        <taxon>Chordata</taxon>
        <taxon>Craniata</taxon>
        <taxon>Vertebrata</taxon>
        <taxon>Euteleostomi</taxon>
        <taxon>Actinopterygii</taxon>
        <taxon>Neopterygii</taxon>
        <taxon>Teleostei</taxon>
        <taxon>Neoteleostei</taxon>
        <taxon>Acanthomorphata</taxon>
        <taxon>Ovalentaria</taxon>
        <taxon>Blenniimorphae</taxon>
        <taxon>Blenniiformes</taxon>
        <taxon>Blennioidei</taxon>
        <taxon>Blenniidae</taxon>
        <taxon>Salariinae</taxon>
        <taxon>Salarias</taxon>
    </lineage>
</organism>
<name>A0A672FZJ4_SALFA</name>
<dbReference type="SUPFAM" id="SSF56436">
    <property type="entry name" value="C-type lectin-like"/>
    <property type="match status" value="1"/>
</dbReference>
<dbReference type="GO" id="GO:0030246">
    <property type="term" value="F:carbohydrate binding"/>
    <property type="evidence" value="ECO:0007669"/>
    <property type="project" value="UniProtKB-KW"/>
</dbReference>
<dbReference type="InterPro" id="IPR016186">
    <property type="entry name" value="C-type_lectin-like/link_sf"/>
</dbReference>
<keyword evidence="5" id="KW-1185">Reference proteome</keyword>
<protein>
    <submittedName>
        <fullName evidence="4">C-type lectin domain family 10 member A-like</fullName>
    </submittedName>
</protein>
<dbReference type="Gene3D" id="3.10.100.10">
    <property type="entry name" value="Mannose-Binding Protein A, subunit A"/>
    <property type="match status" value="1"/>
</dbReference>
<dbReference type="Ensembl" id="ENSSFAT00005011894.1">
    <property type="protein sequence ID" value="ENSSFAP00005011412.1"/>
    <property type="gene ID" value="ENSSFAG00005006371.1"/>
</dbReference>
<dbReference type="FunCoup" id="A0A672FZJ4">
    <property type="interactions" value="782"/>
</dbReference>
<dbReference type="PROSITE" id="PS00615">
    <property type="entry name" value="C_TYPE_LECTIN_1"/>
    <property type="match status" value="1"/>
</dbReference>
<keyword evidence="1" id="KW-0430">Lectin</keyword>
<evidence type="ECO:0000313" key="4">
    <source>
        <dbReference type="Ensembl" id="ENSSFAP00005011412.1"/>
    </source>
</evidence>
<dbReference type="OMA" id="WACERPL"/>
<proteinExistence type="predicted"/>
<dbReference type="SMART" id="SM00034">
    <property type="entry name" value="CLECT"/>
    <property type="match status" value="1"/>
</dbReference>
<dbReference type="Proteomes" id="UP000472267">
    <property type="component" value="Unassembled WGS sequence"/>
</dbReference>
<reference evidence="4" key="1">
    <citation type="submission" date="2025-08" db="UniProtKB">
        <authorList>
            <consortium name="Ensembl"/>
        </authorList>
    </citation>
    <scope>IDENTIFICATION</scope>
</reference>
<gene>
    <name evidence="4" type="primary">asgr1a</name>
</gene>